<evidence type="ECO:0000313" key="1">
    <source>
        <dbReference type="EMBL" id="KKS13149.1"/>
    </source>
</evidence>
<feature type="non-terminal residue" evidence="1">
    <location>
        <position position="91"/>
    </location>
</feature>
<protein>
    <submittedName>
        <fullName evidence="1">Uncharacterized protein</fullName>
    </submittedName>
</protein>
<sequence length="91" mass="9949">MKVRYEISSGLGSISAGFLIPGGWLIATNNQPTTILAIVEWAAENGLTVPVSAEWTSHFIGPPTYYDPSRERISIPGRSNRELLVYSTARV</sequence>
<dbReference type="AlphaFoldDB" id="A0A0G0WK09"/>
<organism evidence="1 2">
    <name type="scientific">Candidatus Yanofskybacteria bacterium GW2011_GWA1_41_6</name>
    <dbReference type="NCBI Taxonomy" id="1619020"/>
    <lineage>
        <taxon>Bacteria</taxon>
        <taxon>Candidatus Yanofskyibacteriota</taxon>
    </lineage>
</organism>
<dbReference type="EMBL" id="LCBQ01000022">
    <property type="protein sequence ID" value="KKS13149.1"/>
    <property type="molecule type" value="Genomic_DNA"/>
</dbReference>
<proteinExistence type="predicted"/>
<gene>
    <name evidence="1" type="ORF">UU70_C0022G0001</name>
</gene>
<name>A0A0G0WK09_9BACT</name>
<evidence type="ECO:0000313" key="2">
    <source>
        <dbReference type="Proteomes" id="UP000034380"/>
    </source>
</evidence>
<dbReference type="Proteomes" id="UP000034380">
    <property type="component" value="Unassembled WGS sequence"/>
</dbReference>
<accession>A0A0G0WK09</accession>
<comment type="caution">
    <text evidence="1">The sequence shown here is derived from an EMBL/GenBank/DDBJ whole genome shotgun (WGS) entry which is preliminary data.</text>
</comment>
<reference evidence="1 2" key="1">
    <citation type="journal article" date="2015" name="Nature">
        <title>rRNA introns, odd ribosomes, and small enigmatic genomes across a large radiation of phyla.</title>
        <authorList>
            <person name="Brown C.T."/>
            <person name="Hug L.A."/>
            <person name="Thomas B.C."/>
            <person name="Sharon I."/>
            <person name="Castelle C.J."/>
            <person name="Singh A."/>
            <person name="Wilkins M.J."/>
            <person name="Williams K.H."/>
            <person name="Banfield J.F."/>
        </authorList>
    </citation>
    <scope>NUCLEOTIDE SEQUENCE [LARGE SCALE GENOMIC DNA]</scope>
</reference>